<comment type="caution">
    <text evidence="2">The sequence shown here is derived from an EMBL/GenBank/DDBJ whole genome shotgun (WGS) entry which is preliminary data.</text>
</comment>
<sequence length="442" mass="47049">MGIENDVLRGQLVGELERFAVPGASWAVMAGGGIVAAGAAGLADGGTEVSAETLFQACSISKPVTVFAMLRLVDRGLLELDEDVNRRLTSWQVPRTGNWQPTVTLRQLASHSAGLTVHGFPGYPYGEPLPTTVEILDGVGPTNTFGVRVDTVPGAQFRYSGGGTVVLQQLMEDVTGTPFRELMQELVLEPLGMADSDYAQPLPDELHGRAATAHDEQGAPIPGRWHTYPELAAAGLWTTPSDLCTFALAVQAAYVGADGALLSPELGREMLTPQVPASNRLGGLDHLGLGLFLGAGGARFGHSGGNNGFKCHLLADREFGLGAAVMTNGDNGMWVVQRAFAMLASAYGWSGYDEPLDDWDVPGDDVLERLVGRYRLRDGFGFTVDRLGGGIEVSFDGQEPMRFVPVDARSFASSMVSARLRLRGDGLLFEQNGGQIECSRID</sequence>
<dbReference type="InterPro" id="IPR012338">
    <property type="entry name" value="Beta-lactam/transpept-like"/>
</dbReference>
<accession>A0ABN2CQS7</accession>
<proteinExistence type="predicted"/>
<evidence type="ECO:0000259" key="1">
    <source>
        <dbReference type="Pfam" id="PF00144"/>
    </source>
</evidence>
<gene>
    <name evidence="2" type="ORF">GCM10009741_80400</name>
</gene>
<dbReference type="InterPro" id="IPR001466">
    <property type="entry name" value="Beta-lactam-related"/>
</dbReference>
<dbReference type="PANTHER" id="PTHR43283">
    <property type="entry name" value="BETA-LACTAMASE-RELATED"/>
    <property type="match status" value="1"/>
</dbReference>
<dbReference type="EMBL" id="BAAANC010000006">
    <property type="protein sequence ID" value="GAA1562745.1"/>
    <property type="molecule type" value="Genomic_DNA"/>
</dbReference>
<name>A0ABN2CQS7_9ACTN</name>
<feature type="domain" description="Beta-lactamase-related" evidence="1">
    <location>
        <begin position="20"/>
        <end position="336"/>
    </location>
</feature>
<dbReference type="Pfam" id="PF00144">
    <property type="entry name" value="Beta-lactamase"/>
    <property type="match status" value="1"/>
</dbReference>
<dbReference type="Gene3D" id="3.40.710.10">
    <property type="entry name" value="DD-peptidase/beta-lactamase superfamily"/>
    <property type="match status" value="1"/>
</dbReference>
<evidence type="ECO:0000313" key="2">
    <source>
        <dbReference type="EMBL" id="GAA1562745.1"/>
    </source>
</evidence>
<protein>
    <recommendedName>
        <fullName evidence="1">Beta-lactamase-related domain-containing protein</fullName>
    </recommendedName>
</protein>
<keyword evidence="3" id="KW-1185">Reference proteome</keyword>
<evidence type="ECO:0000313" key="3">
    <source>
        <dbReference type="Proteomes" id="UP001500363"/>
    </source>
</evidence>
<reference evidence="2 3" key="1">
    <citation type="journal article" date="2019" name="Int. J. Syst. Evol. Microbiol.">
        <title>The Global Catalogue of Microorganisms (GCM) 10K type strain sequencing project: providing services to taxonomists for standard genome sequencing and annotation.</title>
        <authorList>
            <consortium name="The Broad Institute Genomics Platform"/>
            <consortium name="The Broad Institute Genome Sequencing Center for Infectious Disease"/>
            <person name="Wu L."/>
            <person name="Ma J."/>
        </authorList>
    </citation>
    <scope>NUCLEOTIDE SEQUENCE [LARGE SCALE GENOMIC DNA]</scope>
    <source>
        <strain evidence="2 3">JCM 14303</strain>
    </source>
</reference>
<dbReference type="InterPro" id="IPR050789">
    <property type="entry name" value="Diverse_Enzym_Activities"/>
</dbReference>
<organism evidence="2 3">
    <name type="scientific">Kribbella lupini</name>
    <dbReference type="NCBI Taxonomy" id="291602"/>
    <lineage>
        <taxon>Bacteria</taxon>
        <taxon>Bacillati</taxon>
        <taxon>Actinomycetota</taxon>
        <taxon>Actinomycetes</taxon>
        <taxon>Propionibacteriales</taxon>
        <taxon>Kribbellaceae</taxon>
        <taxon>Kribbella</taxon>
    </lineage>
</organism>
<dbReference type="SUPFAM" id="SSF56601">
    <property type="entry name" value="beta-lactamase/transpeptidase-like"/>
    <property type="match status" value="1"/>
</dbReference>
<dbReference type="Proteomes" id="UP001500363">
    <property type="component" value="Unassembled WGS sequence"/>
</dbReference>
<dbReference type="RefSeq" id="WP_344183862.1">
    <property type="nucleotide sequence ID" value="NZ_BAAANC010000006.1"/>
</dbReference>